<comment type="caution">
    <text evidence="14">The sequence shown here is derived from an EMBL/GenBank/DDBJ whole genome shotgun (WGS) entry which is preliminary data.</text>
</comment>
<dbReference type="PANTHER" id="PTHR19300">
    <property type="entry name" value="BETA-1,4-GALACTOSYLTRANSFERASE"/>
    <property type="match status" value="1"/>
</dbReference>
<dbReference type="EC" id="2.4.1.-" evidence="11"/>
<feature type="domain" description="Galactosyltransferase N-terminal" evidence="13">
    <location>
        <begin position="48"/>
        <end position="152"/>
    </location>
</feature>
<keyword evidence="7 11" id="KW-0735">Signal-anchor</keyword>
<dbReference type="InterPro" id="IPR027995">
    <property type="entry name" value="Galactosyl_T_N"/>
</dbReference>
<sequence length="306" mass="36070">MFGSNKFLLSHGVTHVIAPKQLLMKLVATFVFIRRILHPYDVLEAQYGSDIRPGGHWFPSRCQPEQRIAIIICYRNREQHFKILLDNLHPFLQQQQLDYTIFVVNQHGQELFNRGALFNIGFIEAKKYYPFTCFIFHDVDLLPEDTRNIYTCADQPRHMSVAMDKFDYKLVYSTFFGGVTAFKTDDFLGTNGYSNVYWGWGGEDDDMYSRVVHKLKKPITRYPIEIARYKMIRSNEHISAPANPHRFKMLRSQYDFKLDGINTIQYRLLGLIIVQEVTANFMRFRRWNEDVFVQHINPQSLISSDF</sequence>
<evidence type="ECO:0000256" key="7">
    <source>
        <dbReference type="ARBA" id="ARBA00022968"/>
    </source>
</evidence>
<dbReference type="GO" id="GO:0006688">
    <property type="term" value="P:glycosphingolipid biosynthetic process"/>
    <property type="evidence" value="ECO:0007669"/>
    <property type="project" value="TreeGrafter"/>
</dbReference>
<dbReference type="InterPro" id="IPR029044">
    <property type="entry name" value="Nucleotide-diphossugar_trans"/>
</dbReference>
<keyword evidence="4 11" id="KW-0328">Glycosyltransferase</keyword>
<name>A0A819I0Y9_9BILA</name>
<organism evidence="14 15">
    <name type="scientific">Rotaria sordida</name>
    <dbReference type="NCBI Taxonomy" id="392033"/>
    <lineage>
        <taxon>Eukaryota</taxon>
        <taxon>Metazoa</taxon>
        <taxon>Spiralia</taxon>
        <taxon>Gnathifera</taxon>
        <taxon>Rotifera</taxon>
        <taxon>Eurotatoria</taxon>
        <taxon>Bdelloidea</taxon>
        <taxon>Philodinida</taxon>
        <taxon>Philodinidae</taxon>
        <taxon>Rotaria</taxon>
    </lineage>
</organism>
<dbReference type="PANTHER" id="PTHR19300:SF57">
    <property type="entry name" value="BETA-1,4-N-ACETYLGALACTOSAMINYLTRANSFERASE"/>
    <property type="match status" value="1"/>
</dbReference>
<gene>
    <name evidence="14" type="ORF">JBS370_LOCUS21176</name>
</gene>
<protein>
    <recommendedName>
        <fullName evidence="11">Beta-1,4-galactosyltransferase</fullName>
        <ecNumber evidence="11">2.4.1.-</ecNumber>
    </recommendedName>
</protein>
<dbReference type="Proteomes" id="UP000663836">
    <property type="component" value="Unassembled WGS sequence"/>
</dbReference>
<comment type="function">
    <text evidence="11">Catalyses the transfer of galactose onto proteins or lipids.</text>
</comment>
<dbReference type="Pfam" id="PF13733">
    <property type="entry name" value="Glyco_transf_7N"/>
    <property type="match status" value="1"/>
</dbReference>
<evidence type="ECO:0000256" key="5">
    <source>
        <dbReference type="ARBA" id="ARBA00022679"/>
    </source>
</evidence>
<evidence type="ECO:0000256" key="4">
    <source>
        <dbReference type="ARBA" id="ARBA00022676"/>
    </source>
</evidence>
<evidence type="ECO:0000256" key="10">
    <source>
        <dbReference type="ARBA" id="ARBA00023180"/>
    </source>
</evidence>
<dbReference type="Gene3D" id="3.90.550.10">
    <property type="entry name" value="Spore Coat Polysaccharide Biosynthesis Protein SpsA, Chain A"/>
    <property type="match status" value="1"/>
</dbReference>
<keyword evidence="9" id="KW-0472">Membrane</keyword>
<evidence type="ECO:0000256" key="6">
    <source>
        <dbReference type="ARBA" id="ARBA00022692"/>
    </source>
</evidence>
<dbReference type="CDD" id="cd00899">
    <property type="entry name" value="b4GalT"/>
    <property type="match status" value="1"/>
</dbReference>
<dbReference type="EMBL" id="CAJOBD010002767">
    <property type="protein sequence ID" value="CAF3906744.1"/>
    <property type="molecule type" value="Genomic_DNA"/>
</dbReference>
<dbReference type="GO" id="GO:0033842">
    <property type="term" value="F:N-acetyl-beta-glucosaminyl-derivative 4-beta-N-acetylgalactosaminyltransferase activity"/>
    <property type="evidence" value="ECO:0007669"/>
    <property type="project" value="TreeGrafter"/>
</dbReference>
<reference evidence="14" key="1">
    <citation type="submission" date="2021-02" db="EMBL/GenBank/DDBJ databases">
        <authorList>
            <person name="Nowell W R."/>
        </authorList>
    </citation>
    <scope>NUCLEOTIDE SEQUENCE</scope>
</reference>
<dbReference type="Pfam" id="PF02709">
    <property type="entry name" value="Glyco_transf_7C"/>
    <property type="match status" value="1"/>
</dbReference>
<dbReference type="AlphaFoldDB" id="A0A819I0Y9"/>
<keyword evidence="10 11" id="KW-0325">Glycoprotein</keyword>
<evidence type="ECO:0000256" key="3">
    <source>
        <dbReference type="ARBA" id="ARBA00005735"/>
    </source>
</evidence>
<feature type="domain" description="Galactosyltransferase C-terminal" evidence="12">
    <location>
        <begin position="157"/>
        <end position="233"/>
    </location>
</feature>
<evidence type="ECO:0000256" key="11">
    <source>
        <dbReference type="RuleBase" id="RU368121"/>
    </source>
</evidence>
<evidence type="ECO:0000256" key="2">
    <source>
        <dbReference type="ARBA" id="ARBA00004922"/>
    </source>
</evidence>
<comment type="subcellular location">
    <subcellularLocation>
        <location evidence="1">Membrane</location>
        <topology evidence="1">Single-pass type II membrane protein</topology>
    </subcellularLocation>
</comment>
<evidence type="ECO:0000259" key="12">
    <source>
        <dbReference type="Pfam" id="PF02709"/>
    </source>
</evidence>
<dbReference type="InterPro" id="IPR003859">
    <property type="entry name" value="Galactosyl_T"/>
</dbReference>
<keyword evidence="5 11" id="KW-0808">Transferase</keyword>
<evidence type="ECO:0000313" key="14">
    <source>
        <dbReference type="EMBL" id="CAF3906744.1"/>
    </source>
</evidence>
<evidence type="ECO:0000313" key="15">
    <source>
        <dbReference type="Proteomes" id="UP000663836"/>
    </source>
</evidence>
<evidence type="ECO:0000256" key="9">
    <source>
        <dbReference type="ARBA" id="ARBA00023136"/>
    </source>
</evidence>
<keyword evidence="8" id="KW-1133">Transmembrane helix</keyword>
<keyword evidence="6" id="KW-0812">Transmembrane</keyword>
<dbReference type="InterPro" id="IPR027791">
    <property type="entry name" value="Galactosyl_T_C"/>
</dbReference>
<comment type="pathway">
    <text evidence="2 11">Protein modification; protein glycosylation.</text>
</comment>
<dbReference type="GO" id="GO:0008378">
    <property type="term" value="F:galactosyltransferase activity"/>
    <property type="evidence" value="ECO:0007669"/>
    <property type="project" value="TreeGrafter"/>
</dbReference>
<evidence type="ECO:0000259" key="13">
    <source>
        <dbReference type="Pfam" id="PF13733"/>
    </source>
</evidence>
<accession>A0A819I0Y9</accession>
<evidence type="ECO:0000256" key="1">
    <source>
        <dbReference type="ARBA" id="ARBA00004606"/>
    </source>
</evidence>
<dbReference type="GO" id="GO:0005794">
    <property type="term" value="C:Golgi apparatus"/>
    <property type="evidence" value="ECO:0007669"/>
    <property type="project" value="TreeGrafter"/>
</dbReference>
<proteinExistence type="inferred from homology"/>
<dbReference type="SUPFAM" id="SSF53448">
    <property type="entry name" value="Nucleotide-diphospho-sugar transferases"/>
    <property type="match status" value="1"/>
</dbReference>
<comment type="similarity">
    <text evidence="3 11">Belongs to the glycosyltransferase 7 family.</text>
</comment>
<dbReference type="GO" id="GO:0016020">
    <property type="term" value="C:membrane"/>
    <property type="evidence" value="ECO:0007669"/>
    <property type="project" value="UniProtKB-SubCell"/>
</dbReference>
<dbReference type="PRINTS" id="PR02050">
    <property type="entry name" value="B14GALTRFASE"/>
</dbReference>
<evidence type="ECO:0000256" key="8">
    <source>
        <dbReference type="ARBA" id="ARBA00022989"/>
    </source>
</evidence>
<dbReference type="UniPathway" id="UPA00378"/>
<dbReference type="GO" id="GO:0005975">
    <property type="term" value="P:carbohydrate metabolic process"/>
    <property type="evidence" value="ECO:0007669"/>
    <property type="project" value="InterPro"/>
</dbReference>